<sequence>MRSVPSAQLTIVFPILVICWTGTAAPGDVFCDYICKQASGCPGSRCLTNLSSIPSCENLYRVFPAENPYTLYSVQDMSKYSGVYRIPCGGPVFPIGTFIGLMADPFDPNIKDMIRITMKFDHYSRGIDFVTMEFYGEEVYRDTGIGYATSGNYITNFSGFHDREGYAYFNGSQFFFSQGNPKQIHAYIPAFAYNETMVKQ</sequence>
<organism evidence="2 3">
    <name type="scientific">Perkinsus chesapeaki</name>
    <name type="common">Clam parasite</name>
    <name type="synonym">Perkinsus andrewsi</name>
    <dbReference type="NCBI Taxonomy" id="330153"/>
    <lineage>
        <taxon>Eukaryota</taxon>
        <taxon>Sar</taxon>
        <taxon>Alveolata</taxon>
        <taxon>Perkinsozoa</taxon>
        <taxon>Perkinsea</taxon>
        <taxon>Perkinsida</taxon>
        <taxon>Perkinsidae</taxon>
        <taxon>Perkinsus</taxon>
    </lineage>
</organism>
<dbReference type="Proteomes" id="UP000591131">
    <property type="component" value="Unassembled WGS sequence"/>
</dbReference>
<keyword evidence="1" id="KW-0732">Signal</keyword>
<evidence type="ECO:0000313" key="3">
    <source>
        <dbReference type="Proteomes" id="UP000591131"/>
    </source>
</evidence>
<accession>A0A7J6MTE9</accession>
<dbReference type="AlphaFoldDB" id="A0A7J6MTE9"/>
<evidence type="ECO:0000256" key="1">
    <source>
        <dbReference type="SAM" id="SignalP"/>
    </source>
</evidence>
<comment type="caution">
    <text evidence="2">The sequence shown here is derived from an EMBL/GenBank/DDBJ whole genome shotgun (WGS) entry which is preliminary data.</text>
</comment>
<reference evidence="2 3" key="1">
    <citation type="submission" date="2020-04" db="EMBL/GenBank/DDBJ databases">
        <title>Perkinsus chesapeaki whole genome sequence.</title>
        <authorList>
            <person name="Bogema D.R."/>
        </authorList>
    </citation>
    <scope>NUCLEOTIDE SEQUENCE [LARGE SCALE GENOMIC DNA]</scope>
    <source>
        <strain evidence="2">ATCC PRA-425</strain>
    </source>
</reference>
<keyword evidence="3" id="KW-1185">Reference proteome</keyword>
<feature type="signal peptide" evidence="1">
    <location>
        <begin position="1"/>
        <end position="24"/>
    </location>
</feature>
<name>A0A7J6MTE9_PERCH</name>
<dbReference type="EMBL" id="JAAPAO010000056">
    <property type="protein sequence ID" value="KAF4674853.1"/>
    <property type="molecule type" value="Genomic_DNA"/>
</dbReference>
<feature type="chain" id="PRO_5029791964" evidence="1">
    <location>
        <begin position="25"/>
        <end position="200"/>
    </location>
</feature>
<protein>
    <submittedName>
        <fullName evidence="2">Uncharacterized protein</fullName>
    </submittedName>
</protein>
<evidence type="ECO:0000313" key="2">
    <source>
        <dbReference type="EMBL" id="KAF4674853.1"/>
    </source>
</evidence>
<proteinExistence type="predicted"/>
<gene>
    <name evidence="2" type="ORF">FOL47_008601</name>
</gene>